<keyword evidence="2" id="KW-1185">Reference proteome</keyword>
<organism evidence="1 2">
    <name type="scientific">Methylobacterium isbiliense</name>
    <dbReference type="NCBI Taxonomy" id="315478"/>
    <lineage>
        <taxon>Bacteria</taxon>
        <taxon>Pseudomonadati</taxon>
        <taxon>Pseudomonadota</taxon>
        <taxon>Alphaproteobacteria</taxon>
        <taxon>Hyphomicrobiales</taxon>
        <taxon>Methylobacteriaceae</taxon>
        <taxon>Methylobacterium</taxon>
    </lineage>
</organism>
<dbReference type="Proteomes" id="UP001055153">
    <property type="component" value="Unassembled WGS sequence"/>
</dbReference>
<comment type="caution">
    <text evidence="1">The sequence shown here is derived from an EMBL/GenBank/DDBJ whole genome shotgun (WGS) entry which is preliminary data.</text>
</comment>
<gene>
    <name evidence="1" type="ORF">GMJLKIPL_2401</name>
</gene>
<reference evidence="1" key="2">
    <citation type="submission" date="2021-08" db="EMBL/GenBank/DDBJ databases">
        <authorList>
            <person name="Tani A."/>
            <person name="Ola A."/>
            <person name="Ogura Y."/>
            <person name="Katsura K."/>
            <person name="Hayashi T."/>
        </authorList>
    </citation>
    <scope>NUCLEOTIDE SEQUENCE</scope>
    <source>
        <strain evidence="1">DSM 17168</strain>
    </source>
</reference>
<reference evidence="1" key="1">
    <citation type="journal article" date="2021" name="Front. Microbiol.">
        <title>Comprehensive Comparative Genomics and Phenotyping of Methylobacterium Species.</title>
        <authorList>
            <person name="Alessa O."/>
            <person name="Ogura Y."/>
            <person name="Fujitani Y."/>
            <person name="Takami H."/>
            <person name="Hayashi T."/>
            <person name="Sahin N."/>
            <person name="Tani A."/>
        </authorList>
    </citation>
    <scope>NUCLEOTIDE SEQUENCE</scope>
    <source>
        <strain evidence="1">DSM 17168</strain>
    </source>
</reference>
<name>A0ABQ4SBT4_9HYPH</name>
<dbReference type="RefSeq" id="WP_238235368.1">
    <property type="nucleotide sequence ID" value="NZ_BPQQ01000027.1"/>
</dbReference>
<evidence type="ECO:0000313" key="1">
    <source>
        <dbReference type="EMBL" id="GJE00479.1"/>
    </source>
</evidence>
<dbReference type="EMBL" id="BPQQ01000027">
    <property type="protein sequence ID" value="GJE00479.1"/>
    <property type="molecule type" value="Genomic_DNA"/>
</dbReference>
<sequence>MKAALLVALSLIQPAHSWYPYECCSDHDCEPVQDAVEVPGGYQTHGIFVPLSKVRPSKDGNFHWCHRGDYVFCFFAPLAG</sequence>
<evidence type="ECO:0000313" key="2">
    <source>
        <dbReference type="Proteomes" id="UP001055153"/>
    </source>
</evidence>
<protein>
    <submittedName>
        <fullName evidence="1">Uncharacterized protein</fullName>
    </submittedName>
</protein>
<accession>A0ABQ4SBT4</accession>
<proteinExistence type="predicted"/>